<dbReference type="OrthoDB" id="2942660at2"/>
<protein>
    <submittedName>
        <fullName evidence="2">Uncharacterized protein</fullName>
    </submittedName>
</protein>
<gene>
    <name evidence="2" type="ORF">EKG37_09510</name>
</gene>
<keyword evidence="1" id="KW-0472">Membrane</keyword>
<keyword evidence="1" id="KW-0812">Transmembrane</keyword>
<accession>A0A431WA79</accession>
<sequence length="78" mass="9115">MKNYVVLLLHLILWSGYTLTEWLSKNDQIIYNILMFFVFVYIAVILGNYILKSTKKTLVITLASLLLYSSIHVTLNQF</sequence>
<comment type="caution">
    <text evidence="2">The sequence shown here is derived from an EMBL/GenBank/DDBJ whole genome shotgun (WGS) entry which is preliminary data.</text>
</comment>
<dbReference type="Proteomes" id="UP000271374">
    <property type="component" value="Unassembled WGS sequence"/>
</dbReference>
<reference evidence="2 3" key="1">
    <citation type="submission" date="2018-12" db="EMBL/GenBank/DDBJ databases">
        <title>Bacillus yapensis draft genome sequence.</title>
        <authorList>
            <person name="Yu L."/>
            <person name="Xu X."/>
            <person name="Tang X."/>
        </authorList>
    </citation>
    <scope>NUCLEOTIDE SEQUENCE [LARGE SCALE GENOMIC DNA]</scope>
    <source>
        <strain evidence="2 3">XXST-01</strain>
    </source>
</reference>
<dbReference type="EMBL" id="RXNT01000006">
    <property type="protein sequence ID" value="RTR32390.1"/>
    <property type="molecule type" value="Genomic_DNA"/>
</dbReference>
<keyword evidence="1" id="KW-1133">Transmembrane helix</keyword>
<organism evidence="2 3">
    <name type="scientific">Bacillus yapensis</name>
    <dbReference type="NCBI Taxonomy" id="2492960"/>
    <lineage>
        <taxon>Bacteria</taxon>
        <taxon>Bacillati</taxon>
        <taxon>Bacillota</taxon>
        <taxon>Bacilli</taxon>
        <taxon>Bacillales</taxon>
        <taxon>Bacillaceae</taxon>
        <taxon>Bacillus</taxon>
    </lineage>
</organism>
<evidence type="ECO:0000313" key="2">
    <source>
        <dbReference type="EMBL" id="RTR32390.1"/>
    </source>
</evidence>
<proteinExistence type="predicted"/>
<evidence type="ECO:0000313" key="3">
    <source>
        <dbReference type="Proteomes" id="UP000271374"/>
    </source>
</evidence>
<feature type="transmembrane region" description="Helical" evidence="1">
    <location>
        <begin position="30"/>
        <end position="51"/>
    </location>
</feature>
<dbReference type="AlphaFoldDB" id="A0A431WA79"/>
<feature type="transmembrane region" description="Helical" evidence="1">
    <location>
        <begin position="58"/>
        <end position="75"/>
    </location>
</feature>
<name>A0A431WA79_9BACI</name>
<keyword evidence="3" id="KW-1185">Reference proteome</keyword>
<evidence type="ECO:0000256" key="1">
    <source>
        <dbReference type="SAM" id="Phobius"/>
    </source>
</evidence>